<feature type="region of interest" description="Disordered" evidence="1">
    <location>
        <begin position="1"/>
        <end position="23"/>
    </location>
</feature>
<evidence type="ECO:0000256" key="1">
    <source>
        <dbReference type="SAM" id="MobiDB-lite"/>
    </source>
</evidence>
<dbReference type="CDD" id="cd00448">
    <property type="entry name" value="YjgF_YER057c_UK114_family"/>
    <property type="match status" value="1"/>
</dbReference>
<protein>
    <submittedName>
        <fullName evidence="3">Enamine deaminase RidA, house cleaning of reactive enamine intermediates, YjgF/YER057c/UK114 family</fullName>
    </submittedName>
</protein>
<feature type="compositionally biased region" description="Low complexity" evidence="1">
    <location>
        <begin position="1"/>
        <end position="13"/>
    </location>
</feature>
<dbReference type="InParanoid" id="A0A1I4G638"/>
<dbReference type="PANTHER" id="PTHR46438:SF11">
    <property type="entry name" value="LIPASE-RELATED"/>
    <property type="match status" value="1"/>
</dbReference>
<evidence type="ECO:0000259" key="2">
    <source>
        <dbReference type="Pfam" id="PF00561"/>
    </source>
</evidence>
<dbReference type="InterPro" id="IPR035959">
    <property type="entry name" value="RutC-like_sf"/>
</dbReference>
<dbReference type="Proteomes" id="UP000199152">
    <property type="component" value="Unassembled WGS sequence"/>
</dbReference>
<dbReference type="GO" id="GO:0003824">
    <property type="term" value="F:catalytic activity"/>
    <property type="evidence" value="ECO:0007669"/>
    <property type="project" value="InterPro"/>
</dbReference>
<dbReference type="PANTHER" id="PTHR46438">
    <property type="entry name" value="ALPHA/BETA-HYDROLASES SUPERFAMILY PROTEIN"/>
    <property type="match status" value="1"/>
</dbReference>
<accession>A0A1I4G638</accession>
<dbReference type="STRING" id="504800.SAMN04488085_108161"/>
<gene>
    <name evidence="3" type="ORF">SAMN04488085_108161</name>
</gene>
<feature type="domain" description="AB hydrolase-1" evidence="2">
    <location>
        <begin position="47"/>
        <end position="280"/>
    </location>
</feature>
<dbReference type="Gene3D" id="3.30.1330.40">
    <property type="entry name" value="RutC-like"/>
    <property type="match status" value="1"/>
</dbReference>
<dbReference type="PRINTS" id="PR00111">
    <property type="entry name" value="ABHYDROLASE"/>
</dbReference>
<dbReference type="SUPFAM" id="SSF55298">
    <property type="entry name" value="YjgF-like"/>
    <property type="match status" value="1"/>
</dbReference>
<dbReference type="SUPFAM" id="SSF53474">
    <property type="entry name" value="alpha/beta-Hydrolases"/>
    <property type="match status" value="1"/>
</dbReference>
<dbReference type="PRINTS" id="PR00412">
    <property type="entry name" value="EPOXHYDRLASE"/>
</dbReference>
<dbReference type="AlphaFoldDB" id="A0A1I4G638"/>
<evidence type="ECO:0000313" key="3">
    <source>
        <dbReference type="EMBL" id="SFL25259.1"/>
    </source>
</evidence>
<name>A0A1I4G638_9ACTN</name>
<dbReference type="Gene3D" id="3.40.50.1820">
    <property type="entry name" value="alpha/beta hydrolase"/>
    <property type="match status" value="1"/>
</dbReference>
<dbReference type="InterPro" id="IPR000639">
    <property type="entry name" value="Epox_hydrolase-like"/>
</dbReference>
<dbReference type="InterPro" id="IPR000073">
    <property type="entry name" value="AB_hydrolase_1"/>
</dbReference>
<dbReference type="OrthoDB" id="3212792at2"/>
<evidence type="ECO:0000313" key="4">
    <source>
        <dbReference type="Proteomes" id="UP000199152"/>
    </source>
</evidence>
<reference evidence="4" key="1">
    <citation type="submission" date="2016-10" db="EMBL/GenBank/DDBJ databases">
        <authorList>
            <person name="Varghese N."/>
            <person name="Submissions S."/>
        </authorList>
    </citation>
    <scope>NUCLEOTIDE SEQUENCE [LARGE SCALE GENOMIC DNA]</scope>
    <source>
        <strain evidence="4">DSM 45317</strain>
    </source>
</reference>
<dbReference type="Pfam" id="PF01042">
    <property type="entry name" value="Ribonuc_L-PSP"/>
    <property type="match status" value="1"/>
</dbReference>
<dbReference type="InterPro" id="IPR006175">
    <property type="entry name" value="YjgF/YER057c/UK114"/>
</dbReference>
<dbReference type="Pfam" id="PF00561">
    <property type="entry name" value="Abhydrolase_1"/>
    <property type="match status" value="1"/>
</dbReference>
<dbReference type="InterPro" id="IPR029058">
    <property type="entry name" value="AB_hydrolase_fold"/>
</dbReference>
<keyword evidence="4" id="KW-1185">Reference proteome</keyword>
<dbReference type="EMBL" id="FOSW01000008">
    <property type="protein sequence ID" value="SFL25259.1"/>
    <property type="molecule type" value="Genomic_DNA"/>
</dbReference>
<proteinExistence type="predicted"/>
<sequence length="440" mass="46677">MNQPVPSGTRRGPGAPGPRYPQPVLTYPLTVPSGTTRVIEAGDGDDVVVLLHGVGARADRWRENLAALTDAGFHVYALDFPGHGFAQKGIGPDYSVRGFAQFVREVLDELGVVSTAVVGTSLGGHVAARLAVDEPERVTAVVLVGPMGLVPVGADARQALADAVVDTGRDRIARKLRVLVHDDGLVTESWIEEEWRINNSGGAAESMAALAAYFAERIDDDLVGGELAASAPDVRCLLVWGSDDVLVPTALAQPALSVLPPGTELVLIEAAGHAPYLERPDDFNRPVVDFLTSARGRLSPTHRPEEDQVSIADRREVRVPGLAEPLSHYTDVVVHQGVAYVSGCIAVDEEGQLVGEGDVVAQTRQCLLNMERALRAVGSTFGDVLKVTVFLTDIADRTRINPVRQEFFGEARPASTLVQISALALPGAAVEIEAVAAVRS</sequence>
<organism evidence="3 4">
    <name type="scientific">Geodermatophilus ruber</name>
    <dbReference type="NCBI Taxonomy" id="504800"/>
    <lineage>
        <taxon>Bacteria</taxon>
        <taxon>Bacillati</taxon>
        <taxon>Actinomycetota</taxon>
        <taxon>Actinomycetes</taxon>
        <taxon>Geodermatophilales</taxon>
        <taxon>Geodermatophilaceae</taxon>
        <taxon>Geodermatophilus</taxon>
    </lineage>
</organism>